<dbReference type="AlphaFoldDB" id="A0A9J6BR84"/>
<keyword evidence="5 9" id="KW-1133">Transmembrane helix</keyword>
<dbReference type="Proteomes" id="UP001107558">
    <property type="component" value="Chromosome 3"/>
</dbReference>
<dbReference type="Pfam" id="PF08144">
    <property type="entry name" value="CPL"/>
    <property type="match status" value="1"/>
</dbReference>
<evidence type="ECO:0000256" key="5">
    <source>
        <dbReference type="ARBA" id="ARBA00022989"/>
    </source>
</evidence>
<feature type="compositionally biased region" description="Basic and acidic residues" evidence="8">
    <location>
        <begin position="10"/>
        <end position="22"/>
    </location>
</feature>
<dbReference type="EMBL" id="JADBJN010000003">
    <property type="protein sequence ID" value="KAG5672380.1"/>
    <property type="molecule type" value="Genomic_DNA"/>
</dbReference>
<evidence type="ECO:0000256" key="4">
    <source>
        <dbReference type="ARBA" id="ARBA00022884"/>
    </source>
</evidence>
<dbReference type="PROSITE" id="PS50303">
    <property type="entry name" value="PUM_HD"/>
    <property type="match status" value="1"/>
</dbReference>
<dbReference type="InterPro" id="IPR019184">
    <property type="entry name" value="Uncharacterised_TM-17"/>
</dbReference>
<dbReference type="GO" id="GO:0006417">
    <property type="term" value="P:regulation of translation"/>
    <property type="evidence" value="ECO:0007669"/>
    <property type="project" value="TreeGrafter"/>
</dbReference>
<keyword evidence="3" id="KW-0677">Repeat</keyword>
<name>A0A9J6BR84_POLVA</name>
<feature type="transmembrane region" description="Helical" evidence="9">
    <location>
        <begin position="618"/>
        <end position="638"/>
    </location>
</feature>
<accession>A0A9J6BR84</accession>
<evidence type="ECO:0000313" key="11">
    <source>
        <dbReference type="EMBL" id="KAG5672380.1"/>
    </source>
</evidence>
<proteinExistence type="predicted"/>
<evidence type="ECO:0000259" key="10">
    <source>
        <dbReference type="PROSITE" id="PS50303"/>
    </source>
</evidence>
<sequence>MTELKKSKKRVNENVKNDEGQQIKKAKSAFIKGKPKFDGKFKGQKDFKKFQKPTKEPEKTNWNELKKQKKELKIRRKINKSKDMYDLDVKAKKIYEELKMGSTKSNKEELCQQLYKLFKDVDYSKLSQSPDRARIIQMMLKKASQKIKNEIAEKLIPYIVEVALSKYGKFCVSRLMTYCDKEVREKAVAAMLSNIVKLTNHKLSNGLIDIIFLNHASPVQKNFMKQELYSDLYKKDKNKNVKTISDTWKDSEMMKNGILNSTKINLMKYASKNLVDNSLVHAVLLEFLENADEKNKNEVITAYIPHLSAIASTKAGARAAILCYLQSVAKERRAMLKTIKEHVFPLCIHEHGHVLILEILNSTDDTLNIKKTIFPSLIKNIEDIVSSEYGKRVIYFIVSPTKEFLHPKTLEELNKDLKLGTQKKDADIRQKELVEAIENELCGAIKNNARFWVQGGHIARVTCAILQNSTEKNKNLADAFDSLSEVICDPEWMVNEIEITHGLEDLKKKKEESVDTGKIKKKKKNPLEKPKVENEQKLIKGIEHSGLHIAIKKIVKLKDFAKSFLAHFSENVLNEWIKINRACFVINEIFEHADEESKLKIKELLTSVKERISSQSHAAGFCIFVSTFIECFRIYSGYAGNINSNLLDTTGFLILSVVIQLPIHIYLTISLYEAFFKFQLFLQIFESLVIFIESCLNFHIVRKSLKEKNLQFQMLYDLNQK</sequence>
<dbReference type="GO" id="GO:0016020">
    <property type="term" value="C:membrane"/>
    <property type="evidence" value="ECO:0007669"/>
    <property type="project" value="UniProtKB-SubCell"/>
</dbReference>
<evidence type="ECO:0000256" key="8">
    <source>
        <dbReference type="SAM" id="MobiDB-lite"/>
    </source>
</evidence>
<feature type="repeat" description="Pumilio" evidence="7">
    <location>
        <begin position="154"/>
        <end position="189"/>
    </location>
</feature>
<dbReference type="Pfam" id="PF09799">
    <property type="entry name" value="Transmemb_17"/>
    <property type="match status" value="1"/>
</dbReference>
<dbReference type="Gene3D" id="1.25.10.10">
    <property type="entry name" value="Leucine-rich Repeat Variant"/>
    <property type="match status" value="2"/>
</dbReference>
<keyword evidence="6 9" id="KW-0472">Membrane</keyword>
<evidence type="ECO:0000256" key="6">
    <source>
        <dbReference type="ARBA" id="ARBA00023136"/>
    </source>
</evidence>
<feature type="domain" description="PUM-HD" evidence="10">
    <location>
        <begin position="95"/>
        <end position="441"/>
    </location>
</feature>
<dbReference type="PANTHER" id="PTHR13389:SF0">
    <property type="entry name" value="PUMILIO HOMOLOG 3"/>
    <property type="match status" value="1"/>
</dbReference>
<protein>
    <recommendedName>
        <fullName evidence="10">PUM-HD domain-containing protein</fullName>
    </recommendedName>
</protein>
<dbReference type="GO" id="GO:0003729">
    <property type="term" value="F:mRNA binding"/>
    <property type="evidence" value="ECO:0007669"/>
    <property type="project" value="TreeGrafter"/>
</dbReference>
<dbReference type="OrthoDB" id="497380at2759"/>
<keyword evidence="2 9" id="KW-0812">Transmembrane</keyword>
<gene>
    <name evidence="11" type="ORF">PVAND_002512</name>
</gene>
<evidence type="ECO:0000256" key="3">
    <source>
        <dbReference type="ARBA" id="ARBA00022737"/>
    </source>
</evidence>
<keyword evidence="12" id="KW-1185">Reference proteome</keyword>
<dbReference type="PROSITE" id="PS50302">
    <property type="entry name" value="PUM"/>
    <property type="match status" value="1"/>
</dbReference>
<dbReference type="InterPro" id="IPR001313">
    <property type="entry name" value="Pumilio_RNA-bd_rpt"/>
</dbReference>
<comment type="subcellular location">
    <subcellularLocation>
        <location evidence="1">Membrane</location>
        <topology evidence="1">Multi-pass membrane protein</topology>
    </subcellularLocation>
</comment>
<feature type="transmembrane region" description="Helical" evidence="9">
    <location>
        <begin position="650"/>
        <end position="672"/>
    </location>
</feature>
<evidence type="ECO:0000256" key="9">
    <source>
        <dbReference type="SAM" id="Phobius"/>
    </source>
</evidence>
<evidence type="ECO:0000256" key="2">
    <source>
        <dbReference type="ARBA" id="ARBA00022692"/>
    </source>
</evidence>
<organism evidence="11 12">
    <name type="scientific">Polypedilum vanderplanki</name>
    <name type="common">Sleeping chironomid midge</name>
    <dbReference type="NCBI Taxonomy" id="319348"/>
    <lineage>
        <taxon>Eukaryota</taxon>
        <taxon>Metazoa</taxon>
        <taxon>Ecdysozoa</taxon>
        <taxon>Arthropoda</taxon>
        <taxon>Hexapoda</taxon>
        <taxon>Insecta</taxon>
        <taxon>Pterygota</taxon>
        <taxon>Neoptera</taxon>
        <taxon>Endopterygota</taxon>
        <taxon>Diptera</taxon>
        <taxon>Nematocera</taxon>
        <taxon>Chironomoidea</taxon>
        <taxon>Chironomidae</taxon>
        <taxon>Chironominae</taxon>
        <taxon>Polypedilum</taxon>
        <taxon>Polypedilum</taxon>
    </lineage>
</organism>
<keyword evidence="4" id="KW-0694">RNA-binding</keyword>
<dbReference type="InterPro" id="IPR011989">
    <property type="entry name" value="ARM-like"/>
</dbReference>
<evidence type="ECO:0000313" key="12">
    <source>
        <dbReference type="Proteomes" id="UP001107558"/>
    </source>
</evidence>
<dbReference type="GO" id="GO:0005730">
    <property type="term" value="C:nucleolus"/>
    <property type="evidence" value="ECO:0007669"/>
    <property type="project" value="TreeGrafter"/>
</dbReference>
<evidence type="ECO:0000256" key="1">
    <source>
        <dbReference type="ARBA" id="ARBA00004141"/>
    </source>
</evidence>
<dbReference type="InterPro" id="IPR012959">
    <property type="entry name" value="CPL_dom"/>
</dbReference>
<evidence type="ECO:0000256" key="7">
    <source>
        <dbReference type="PROSITE-ProRule" id="PRU00317"/>
    </source>
</evidence>
<reference evidence="11" key="1">
    <citation type="submission" date="2021-03" db="EMBL/GenBank/DDBJ databases">
        <title>Chromosome level genome of the anhydrobiotic midge Polypedilum vanderplanki.</title>
        <authorList>
            <person name="Yoshida Y."/>
            <person name="Kikawada T."/>
            <person name="Gusev O."/>
        </authorList>
    </citation>
    <scope>NUCLEOTIDE SEQUENCE</scope>
    <source>
        <strain evidence="11">NIAS01</strain>
        <tissue evidence="11">Whole body or cell culture</tissue>
    </source>
</reference>
<dbReference type="InterPro" id="IPR033133">
    <property type="entry name" value="PUM-HD"/>
</dbReference>
<feature type="region of interest" description="Disordered" evidence="8">
    <location>
        <begin position="1"/>
        <end position="27"/>
    </location>
</feature>
<dbReference type="InterPro" id="IPR040059">
    <property type="entry name" value="PUM3"/>
</dbReference>
<comment type="caution">
    <text evidence="11">The sequence shown here is derived from an EMBL/GenBank/DDBJ whole genome shotgun (WGS) entry which is preliminary data.</text>
</comment>
<dbReference type="InterPro" id="IPR016024">
    <property type="entry name" value="ARM-type_fold"/>
</dbReference>
<dbReference type="PANTHER" id="PTHR13389">
    <property type="entry name" value="PUMILIO HOMOLOG 3"/>
    <property type="match status" value="1"/>
</dbReference>
<dbReference type="SUPFAM" id="SSF48371">
    <property type="entry name" value="ARM repeat"/>
    <property type="match status" value="1"/>
</dbReference>
<feature type="transmembrane region" description="Helical" evidence="9">
    <location>
        <begin position="678"/>
        <end position="701"/>
    </location>
</feature>